<feature type="compositionally biased region" description="Polar residues" evidence="1">
    <location>
        <begin position="1"/>
        <end position="17"/>
    </location>
</feature>
<reference evidence="2" key="1">
    <citation type="submission" date="2021-06" db="EMBL/GenBank/DDBJ databases">
        <authorList>
            <person name="Kallberg Y."/>
            <person name="Tangrot J."/>
            <person name="Rosling A."/>
        </authorList>
    </citation>
    <scope>NUCLEOTIDE SEQUENCE</scope>
    <source>
        <strain evidence="2">IN212</strain>
    </source>
</reference>
<feature type="compositionally biased region" description="Basic and acidic residues" evidence="1">
    <location>
        <begin position="56"/>
        <end position="73"/>
    </location>
</feature>
<sequence length="73" mass="8070">LLLVNNASSHFHNQPNVSELHKSNKPNSDDEIFNDNLELESRLTRTNQSASNSCGNHDKCVTGDSIDHDSSGY</sequence>
<feature type="compositionally biased region" description="Polar residues" evidence="1">
    <location>
        <begin position="44"/>
        <end position="55"/>
    </location>
</feature>
<dbReference type="Proteomes" id="UP000789396">
    <property type="component" value="Unassembled WGS sequence"/>
</dbReference>
<accession>A0A9N9ITY9</accession>
<keyword evidence="3" id="KW-1185">Reference proteome</keyword>
<evidence type="ECO:0000313" key="3">
    <source>
        <dbReference type="Proteomes" id="UP000789396"/>
    </source>
</evidence>
<feature type="non-terminal residue" evidence="2">
    <location>
        <position position="73"/>
    </location>
</feature>
<comment type="caution">
    <text evidence="2">The sequence shown here is derived from an EMBL/GenBank/DDBJ whole genome shotgun (WGS) entry which is preliminary data.</text>
</comment>
<proteinExistence type="predicted"/>
<protein>
    <submittedName>
        <fullName evidence="2">6325_t:CDS:1</fullName>
    </submittedName>
</protein>
<evidence type="ECO:0000256" key="1">
    <source>
        <dbReference type="SAM" id="MobiDB-lite"/>
    </source>
</evidence>
<feature type="non-terminal residue" evidence="2">
    <location>
        <position position="1"/>
    </location>
</feature>
<gene>
    <name evidence="2" type="ORF">RFULGI_LOCUS13617</name>
</gene>
<feature type="region of interest" description="Disordered" evidence="1">
    <location>
        <begin position="1"/>
        <end position="73"/>
    </location>
</feature>
<name>A0A9N9ITY9_9GLOM</name>
<evidence type="ECO:0000313" key="2">
    <source>
        <dbReference type="EMBL" id="CAG8751334.1"/>
    </source>
</evidence>
<dbReference type="EMBL" id="CAJVPZ010036484">
    <property type="protein sequence ID" value="CAG8751334.1"/>
    <property type="molecule type" value="Genomic_DNA"/>
</dbReference>
<dbReference type="AlphaFoldDB" id="A0A9N9ITY9"/>
<organism evidence="2 3">
    <name type="scientific">Racocetra fulgida</name>
    <dbReference type="NCBI Taxonomy" id="60492"/>
    <lineage>
        <taxon>Eukaryota</taxon>
        <taxon>Fungi</taxon>
        <taxon>Fungi incertae sedis</taxon>
        <taxon>Mucoromycota</taxon>
        <taxon>Glomeromycotina</taxon>
        <taxon>Glomeromycetes</taxon>
        <taxon>Diversisporales</taxon>
        <taxon>Gigasporaceae</taxon>
        <taxon>Racocetra</taxon>
    </lineage>
</organism>